<evidence type="ECO:0000313" key="2">
    <source>
        <dbReference type="Proteomes" id="UP000054653"/>
    </source>
</evidence>
<dbReference type="EMBL" id="JYDI01000086">
    <property type="protein sequence ID" value="KRY53408.1"/>
    <property type="molecule type" value="Genomic_DNA"/>
</dbReference>
<protein>
    <submittedName>
        <fullName evidence="1">Uncharacterized protein</fullName>
    </submittedName>
</protein>
<name>A0A0V1CVS7_TRIBR</name>
<gene>
    <name evidence="1" type="ORF">T03_17882</name>
</gene>
<dbReference type="Proteomes" id="UP000054653">
    <property type="component" value="Unassembled WGS sequence"/>
</dbReference>
<sequence>MQILKRTTGEKVVTRPQGSRPREQVIFSSFVHFQLVIGRNGDRKGPDKIQPSATGQLFPVIKVVFHYFTSQLNFCCNPSALSVNLEPQNQDQCPLSTTQRGSFAKRKISYSPIDLTSSKPAELAADHLWSSGQPTDQLVASVFVCDGHFPMDQDMPTVTDCRSPG</sequence>
<evidence type="ECO:0000313" key="1">
    <source>
        <dbReference type="EMBL" id="KRY53408.1"/>
    </source>
</evidence>
<keyword evidence="2" id="KW-1185">Reference proteome</keyword>
<proteinExistence type="predicted"/>
<reference evidence="1 2" key="1">
    <citation type="submission" date="2015-01" db="EMBL/GenBank/DDBJ databases">
        <title>Evolution of Trichinella species and genotypes.</title>
        <authorList>
            <person name="Korhonen P.K."/>
            <person name="Edoardo P."/>
            <person name="Giuseppe L.R."/>
            <person name="Gasser R.B."/>
        </authorList>
    </citation>
    <scope>NUCLEOTIDE SEQUENCE [LARGE SCALE GENOMIC DNA]</scope>
    <source>
        <strain evidence="1">ISS120</strain>
    </source>
</reference>
<organism evidence="1 2">
    <name type="scientific">Trichinella britovi</name>
    <name type="common">Parasitic roundworm</name>
    <dbReference type="NCBI Taxonomy" id="45882"/>
    <lineage>
        <taxon>Eukaryota</taxon>
        <taxon>Metazoa</taxon>
        <taxon>Ecdysozoa</taxon>
        <taxon>Nematoda</taxon>
        <taxon>Enoplea</taxon>
        <taxon>Dorylaimia</taxon>
        <taxon>Trichinellida</taxon>
        <taxon>Trichinellidae</taxon>
        <taxon>Trichinella</taxon>
    </lineage>
</organism>
<dbReference type="AlphaFoldDB" id="A0A0V1CVS7"/>
<accession>A0A0V1CVS7</accession>
<comment type="caution">
    <text evidence="1">The sequence shown here is derived from an EMBL/GenBank/DDBJ whole genome shotgun (WGS) entry which is preliminary data.</text>
</comment>